<dbReference type="RefSeq" id="WP_184330452.1">
    <property type="nucleotide sequence ID" value="NZ_JACHHZ010000002.1"/>
</dbReference>
<keyword evidence="2" id="KW-1185">Reference proteome</keyword>
<dbReference type="Proteomes" id="UP000588068">
    <property type="component" value="Unassembled WGS sequence"/>
</dbReference>
<comment type="caution">
    <text evidence="1">The sequence shown here is derived from an EMBL/GenBank/DDBJ whole genome shotgun (WGS) entry which is preliminary data.</text>
</comment>
<evidence type="ECO:0000313" key="2">
    <source>
        <dbReference type="Proteomes" id="UP000588068"/>
    </source>
</evidence>
<reference evidence="1 2" key="1">
    <citation type="submission" date="2020-08" db="EMBL/GenBank/DDBJ databases">
        <title>Genomic Encyclopedia of Type Strains, Phase IV (KMG-IV): sequencing the most valuable type-strain genomes for metagenomic binning, comparative biology and taxonomic classification.</title>
        <authorList>
            <person name="Goeker M."/>
        </authorList>
    </citation>
    <scope>NUCLEOTIDE SEQUENCE [LARGE SCALE GENOMIC DNA]</scope>
    <source>
        <strain evidence="1 2">DSM 26723</strain>
    </source>
</reference>
<dbReference type="EMBL" id="JACHHZ010000002">
    <property type="protein sequence ID" value="MBB6092666.1"/>
    <property type="molecule type" value="Genomic_DNA"/>
</dbReference>
<dbReference type="AlphaFoldDB" id="A0A841HIN0"/>
<accession>A0A841HIN0</accession>
<sequence length="254" mass="27763">MRRHNQDPAQSLALVAEAAAKAPSRPDILWLYVQLCARATGCEPEEAEARLRKLDPDNAAAWLGAFTRTHARRDVAAQNEILDAMSRKARFDIYWNSLVSKITRAVGPAPVPETSLTEPLTTTMNAVIGWLSGIALPSFAPLGDTCLKTTNPATAERCRGIAKALMQGDSMIAGGMGISIMEKVAQPASEEAMAMVTHRTRSAYQLETAGAIVSAQVEQDKFTREMLELMSTLRREQDVYIAIIRWAGKPLEPQ</sequence>
<evidence type="ECO:0000313" key="1">
    <source>
        <dbReference type="EMBL" id="MBB6092666.1"/>
    </source>
</evidence>
<proteinExistence type="predicted"/>
<gene>
    <name evidence="1" type="ORF">HNQ60_001544</name>
</gene>
<organism evidence="1 2">
    <name type="scientific">Povalibacter uvarum</name>
    <dbReference type="NCBI Taxonomy" id="732238"/>
    <lineage>
        <taxon>Bacteria</taxon>
        <taxon>Pseudomonadati</taxon>
        <taxon>Pseudomonadota</taxon>
        <taxon>Gammaproteobacteria</taxon>
        <taxon>Steroidobacterales</taxon>
        <taxon>Steroidobacteraceae</taxon>
        <taxon>Povalibacter</taxon>
    </lineage>
</organism>
<name>A0A841HIN0_9GAMM</name>
<protein>
    <submittedName>
        <fullName evidence="1">Uncharacterized protein</fullName>
    </submittedName>
</protein>